<dbReference type="PROSITE" id="PS50011">
    <property type="entry name" value="PROTEIN_KINASE_DOM"/>
    <property type="match status" value="1"/>
</dbReference>
<keyword evidence="8" id="KW-1185">Reference proteome</keyword>
<evidence type="ECO:0000259" key="6">
    <source>
        <dbReference type="PROSITE" id="PS50011"/>
    </source>
</evidence>
<dbReference type="RefSeq" id="XP_004038996.1">
    <property type="nucleotide sequence ID" value="XM_004038948.1"/>
</dbReference>
<evidence type="ECO:0000256" key="4">
    <source>
        <dbReference type="ARBA" id="ARBA00022777"/>
    </source>
</evidence>
<organism evidence="7 8">
    <name type="scientific">Ichthyophthirius multifiliis</name>
    <name type="common">White spot disease agent</name>
    <name type="synonym">Ich</name>
    <dbReference type="NCBI Taxonomy" id="5932"/>
    <lineage>
        <taxon>Eukaryota</taxon>
        <taxon>Sar</taxon>
        <taxon>Alveolata</taxon>
        <taxon>Ciliophora</taxon>
        <taxon>Intramacronucleata</taxon>
        <taxon>Oligohymenophorea</taxon>
        <taxon>Hymenostomatida</taxon>
        <taxon>Ophryoglenina</taxon>
        <taxon>Ichthyophthirius</taxon>
    </lineage>
</organism>
<evidence type="ECO:0000256" key="2">
    <source>
        <dbReference type="ARBA" id="ARBA00022679"/>
    </source>
</evidence>
<keyword evidence="5" id="KW-0067">ATP-binding</keyword>
<dbReference type="STRING" id="857967.G0QLY2"/>
<sequence length="101" mass="12104">MEIQLDYFQNGPLFDLVVKKKQLDENEARFYFLKVCNAINFLKQNNICHRDIKLSNIMLDNENNPILIDFGFALEYNQQFTIEQTLEHEWLSQEQSFVKIN</sequence>
<name>G0QLY2_ICHMU</name>
<evidence type="ECO:0000256" key="5">
    <source>
        <dbReference type="ARBA" id="ARBA00022840"/>
    </source>
</evidence>
<proteinExistence type="predicted"/>
<dbReference type="InParanoid" id="G0QLY2"/>
<keyword evidence="2" id="KW-0808">Transferase</keyword>
<gene>
    <name evidence="7" type="ORF">IMG5_038610</name>
</gene>
<dbReference type="PANTHER" id="PTHR24345">
    <property type="entry name" value="SERINE/THREONINE-PROTEIN KINASE PLK"/>
    <property type="match status" value="1"/>
</dbReference>
<dbReference type="PROSITE" id="PS00108">
    <property type="entry name" value="PROTEIN_KINASE_ST"/>
    <property type="match status" value="1"/>
</dbReference>
<feature type="domain" description="Protein kinase" evidence="6">
    <location>
        <begin position="1"/>
        <end position="101"/>
    </location>
</feature>
<dbReference type="EMBL" id="GL983327">
    <property type="protein sequence ID" value="EGR33772.1"/>
    <property type="molecule type" value="Genomic_DNA"/>
</dbReference>
<dbReference type="OrthoDB" id="286663at2759"/>
<reference evidence="7 8" key="1">
    <citation type="submission" date="2011-07" db="EMBL/GenBank/DDBJ databases">
        <authorList>
            <person name="Coyne R."/>
            <person name="Brami D."/>
            <person name="Johnson J."/>
            <person name="Hostetler J."/>
            <person name="Hannick L."/>
            <person name="Clark T."/>
            <person name="Cassidy-Hanley D."/>
            <person name="Inman J."/>
        </authorList>
    </citation>
    <scope>NUCLEOTIDE SEQUENCE [LARGE SCALE GENOMIC DNA]</scope>
    <source>
        <strain evidence="7 8">G5</strain>
    </source>
</reference>
<dbReference type="Gene3D" id="1.10.510.10">
    <property type="entry name" value="Transferase(Phosphotransferase) domain 1"/>
    <property type="match status" value="1"/>
</dbReference>
<dbReference type="InterPro" id="IPR011009">
    <property type="entry name" value="Kinase-like_dom_sf"/>
</dbReference>
<dbReference type="GO" id="GO:0005524">
    <property type="term" value="F:ATP binding"/>
    <property type="evidence" value="ECO:0007669"/>
    <property type="project" value="UniProtKB-KW"/>
</dbReference>
<dbReference type="OMA" id="YNARKFS"/>
<evidence type="ECO:0000313" key="7">
    <source>
        <dbReference type="EMBL" id="EGR33772.1"/>
    </source>
</evidence>
<evidence type="ECO:0000256" key="3">
    <source>
        <dbReference type="ARBA" id="ARBA00022741"/>
    </source>
</evidence>
<accession>G0QLY2</accession>
<dbReference type="InterPro" id="IPR000719">
    <property type="entry name" value="Prot_kinase_dom"/>
</dbReference>
<dbReference type="SUPFAM" id="SSF56112">
    <property type="entry name" value="Protein kinase-like (PK-like)"/>
    <property type="match status" value="1"/>
</dbReference>
<keyword evidence="4 7" id="KW-0418">Kinase</keyword>
<dbReference type="Pfam" id="PF00069">
    <property type="entry name" value="Pkinase"/>
    <property type="match status" value="1"/>
</dbReference>
<protein>
    <submittedName>
        <fullName evidence="7">Protein kinase family protein, putative</fullName>
    </submittedName>
</protein>
<dbReference type="GeneID" id="14909959"/>
<keyword evidence="3" id="KW-0547">Nucleotide-binding</keyword>
<dbReference type="eggNOG" id="KOG0611">
    <property type="taxonomic scope" value="Eukaryota"/>
</dbReference>
<dbReference type="PANTHER" id="PTHR24345:SF0">
    <property type="entry name" value="CELL CYCLE SERINE_THREONINE-PROTEIN KINASE CDC5_MSD2"/>
    <property type="match status" value="1"/>
</dbReference>
<evidence type="ECO:0000313" key="8">
    <source>
        <dbReference type="Proteomes" id="UP000008983"/>
    </source>
</evidence>
<evidence type="ECO:0000256" key="1">
    <source>
        <dbReference type="ARBA" id="ARBA00022527"/>
    </source>
</evidence>
<dbReference type="AlphaFoldDB" id="G0QLY2"/>
<dbReference type="GO" id="GO:0005634">
    <property type="term" value="C:nucleus"/>
    <property type="evidence" value="ECO:0007669"/>
    <property type="project" value="TreeGrafter"/>
</dbReference>
<keyword evidence="1" id="KW-0723">Serine/threonine-protein kinase</keyword>
<dbReference type="GO" id="GO:0004674">
    <property type="term" value="F:protein serine/threonine kinase activity"/>
    <property type="evidence" value="ECO:0007669"/>
    <property type="project" value="UniProtKB-KW"/>
</dbReference>
<dbReference type="InterPro" id="IPR008271">
    <property type="entry name" value="Ser/Thr_kinase_AS"/>
</dbReference>
<dbReference type="Proteomes" id="UP000008983">
    <property type="component" value="Unassembled WGS sequence"/>
</dbReference>